<dbReference type="AlphaFoldDB" id="A0A183GAS8"/>
<dbReference type="OrthoDB" id="2016285at2759"/>
<sequence length="216" mass="24285">MLQYSTSYEELNITFSEEMFTSGAIQMKRDVVANVLIIGMGAGALNSYLYTTYPKMNITVVELEPEMVRIALRWFNLTMDARQRVLTMDGVEFLKSAVAQGTLPRFKYNAIHIDACVMNFTVEINCPVEQFLSYETIANVAKVLDERGVVNLNVISILLGPEKAAEKVMGAFTKHFHICYSTAPARDRTNMIVTCTNSEPPEDLNEKYERFVSGAP</sequence>
<keyword evidence="1" id="KW-0812">Transmembrane</keyword>
<proteinExistence type="predicted"/>
<reference evidence="4" key="2">
    <citation type="submission" date="2019-09" db="UniProtKB">
        <authorList>
            <consortium name="WormBaseParasite"/>
        </authorList>
    </citation>
    <scope>IDENTIFICATION</scope>
</reference>
<name>A0A183GAS8_HELPZ</name>
<organism evidence="3 4">
    <name type="scientific">Heligmosomoides polygyrus</name>
    <name type="common">Parasitic roundworm</name>
    <dbReference type="NCBI Taxonomy" id="6339"/>
    <lineage>
        <taxon>Eukaryota</taxon>
        <taxon>Metazoa</taxon>
        <taxon>Ecdysozoa</taxon>
        <taxon>Nematoda</taxon>
        <taxon>Chromadorea</taxon>
        <taxon>Rhabditida</taxon>
        <taxon>Rhabditina</taxon>
        <taxon>Rhabditomorpha</taxon>
        <taxon>Strongyloidea</taxon>
        <taxon>Heligmosomidae</taxon>
        <taxon>Heligmosomoides</taxon>
    </lineage>
</organism>
<reference evidence="2 3" key="1">
    <citation type="submission" date="2018-11" db="EMBL/GenBank/DDBJ databases">
        <authorList>
            <consortium name="Pathogen Informatics"/>
        </authorList>
    </citation>
    <scope>NUCLEOTIDE SEQUENCE [LARGE SCALE GENOMIC DNA]</scope>
</reference>
<evidence type="ECO:0000313" key="4">
    <source>
        <dbReference type="WBParaSite" id="HPBE_0001915001-mRNA-1"/>
    </source>
</evidence>
<dbReference type="EMBL" id="UZAH01031165">
    <property type="protein sequence ID" value="VDP14169.1"/>
    <property type="molecule type" value="Genomic_DNA"/>
</dbReference>
<accession>A0A183GAS8</accession>
<evidence type="ECO:0000256" key="1">
    <source>
        <dbReference type="SAM" id="Phobius"/>
    </source>
</evidence>
<protein>
    <submittedName>
        <fullName evidence="4">PABS domain-containing protein</fullName>
    </submittedName>
</protein>
<feature type="transmembrane region" description="Helical" evidence="1">
    <location>
        <begin position="31"/>
        <end position="50"/>
    </location>
</feature>
<dbReference type="Proteomes" id="UP000050761">
    <property type="component" value="Unassembled WGS sequence"/>
</dbReference>
<evidence type="ECO:0000313" key="2">
    <source>
        <dbReference type="EMBL" id="VDP14169.1"/>
    </source>
</evidence>
<keyword evidence="3" id="KW-1185">Reference proteome</keyword>
<keyword evidence="1" id="KW-1133">Transmembrane helix</keyword>
<evidence type="ECO:0000313" key="3">
    <source>
        <dbReference type="Proteomes" id="UP000050761"/>
    </source>
</evidence>
<dbReference type="SUPFAM" id="SSF53335">
    <property type="entry name" value="S-adenosyl-L-methionine-dependent methyltransferases"/>
    <property type="match status" value="1"/>
</dbReference>
<dbReference type="WBParaSite" id="HPBE_0001915001-mRNA-1">
    <property type="protein sequence ID" value="HPBE_0001915001-mRNA-1"/>
    <property type="gene ID" value="HPBE_0001915001"/>
</dbReference>
<accession>A0A3P8EQC7</accession>
<gene>
    <name evidence="2" type="ORF">HPBE_LOCUS19149</name>
</gene>
<dbReference type="Gene3D" id="3.40.50.150">
    <property type="entry name" value="Vaccinia Virus protein VP39"/>
    <property type="match status" value="1"/>
</dbReference>
<dbReference type="InterPro" id="IPR029063">
    <property type="entry name" value="SAM-dependent_MTases_sf"/>
</dbReference>
<keyword evidence="1" id="KW-0472">Membrane</keyword>